<reference evidence="1 2" key="1">
    <citation type="journal article" date="2020" name="Mol. Plant Pathol.">
        <title>Plasmid composition and the chpG gene determine the virulence level of Clavibacter capsici natural isolates in pepper.</title>
        <authorList>
            <person name="Hwang I.S."/>
            <person name="Lee H.M."/>
            <person name="Oh E.J."/>
            <person name="Lee S."/>
            <person name="Heu S."/>
            <person name="Oh C.S."/>
        </authorList>
    </citation>
    <scope>NUCLEOTIDE SEQUENCE [LARGE SCALE GENOMIC DNA]</scope>
    <source>
        <strain evidence="1 2">1101</strain>
    </source>
</reference>
<gene>
    <name evidence="1" type="ORF">GW570_10300</name>
</gene>
<evidence type="ECO:0000313" key="1">
    <source>
        <dbReference type="EMBL" id="QIS45449.1"/>
    </source>
</evidence>
<proteinExistence type="predicted"/>
<accession>A0AAE7CCH9</accession>
<dbReference type="EMBL" id="CP048049">
    <property type="protein sequence ID" value="QIS45449.1"/>
    <property type="molecule type" value="Genomic_DNA"/>
</dbReference>
<dbReference type="AlphaFoldDB" id="A0AAE7CCH9"/>
<protein>
    <submittedName>
        <fullName evidence="1">Abi family protein</fullName>
    </submittedName>
</protein>
<sequence length="300" mass="33143">MKPYLSWPDQIALMAGRGLLVTDESDCARFLASNNYYRFSGYARYFQRAPHLGDDDFLPGTAFDDIRCVYDADASLRDSLVRPLAHVELLLRSHVAHVIGREHGAYGTHLEQGFYKDVGGREPTVESCLRDIDRSKDRHILRYRGEARDSSDYGGLPVWSAVEAWSFGTLSKVVERGAQGALADSVATSIGVAKAGFAYRVRAFVYLRNRCAHHNRLWNHSIVDAGPTPNNVRTKAKRLAGQFGPRSVLDVIASLDDITTRGTDGSASLPELIGQHDRDGAFWKGLATPQGPKDHLAETT</sequence>
<organism evidence="1 2">
    <name type="scientific">Clavibacter capsici</name>
    <dbReference type="NCBI Taxonomy" id="1874630"/>
    <lineage>
        <taxon>Bacteria</taxon>
        <taxon>Bacillati</taxon>
        <taxon>Actinomycetota</taxon>
        <taxon>Actinomycetes</taxon>
        <taxon>Micrococcales</taxon>
        <taxon>Microbacteriaceae</taxon>
        <taxon>Clavibacter</taxon>
    </lineage>
</organism>
<dbReference type="RefSeq" id="WP_053774896.1">
    <property type="nucleotide sequence ID" value="NZ_CP012573.1"/>
</dbReference>
<dbReference type="Proteomes" id="UP000503164">
    <property type="component" value="Chromosome"/>
</dbReference>
<dbReference type="InterPro" id="IPR011664">
    <property type="entry name" value="Abi_system_AbiD/AbiF-like"/>
</dbReference>
<evidence type="ECO:0000313" key="2">
    <source>
        <dbReference type="Proteomes" id="UP000503164"/>
    </source>
</evidence>
<dbReference type="KEGG" id="ccap:AES38_10330"/>
<keyword evidence="2" id="KW-1185">Reference proteome</keyword>
<dbReference type="Pfam" id="PF07751">
    <property type="entry name" value="Abi_2"/>
    <property type="match status" value="1"/>
</dbReference>
<name>A0AAE7CCH9_9MICO</name>